<dbReference type="AlphaFoldDB" id="A0A172TU75"/>
<sequence length="184" mass="21021">MIEIYFDERENAFLVSLLMYDIANGKKEEMLALAGLETYEMVDAEGNAVNEDAIHRLVREGEWVFDIQQRSNHCYTLLTKLSLQYSGYCQFTQAETELLSDVVNYFLFDWGGEFLCTTNIAGPWCFAHPSCNRKEVVKDVVNVEAMLFALALLKTGFNHKIDFALLKSNRTTMNELSDLISSCK</sequence>
<dbReference type="KEGG" id="fla:SY85_09155"/>
<reference evidence="2" key="1">
    <citation type="submission" date="2015-01" db="EMBL/GenBank/DDBJ databases">
        <title>Flavisolibacter sp./LCS9/ whole genome sequencing.</title>
        <authorList>
            <person name="Kim M.K."/>
            <person name="Srinivasan S."/>
            <person name="Lee J.-J."/>
        </authorList>
    </citation>
    <scope>NUCLEOTIDE SEQUENCE [LARGE SCALE GENOMIC DNA]</scope>
    <source>
        <strain evidence="2">LCS9</strain>
    </source>
</reference>
<reference evidence="1 2" key="2">
    <citation type="journal article" date="2016" name="Int. J. Syst. Evol. Microbiol.">
        <title>Flavisolibacter tropicus sp. nov., isolated from tropical soil.</title>
        <authorList>
            <person name="Lee J.J."/>
            <person name="Kang M.S."/>
            <person name="Kim G.S."/>
            <person name="Lee C.S."/>
            <person name="Lim S."/>
            <person name="Lee J."/>
            <person name="Roh S.H."/>
            <person name="Kang H."/>
            <person name="Ha J.M."/>
            <person name="Bae S."/>
            <person name="Jung H.Y."/>
            <person name="Kim M.K."/>
        </authorList>
    </citation>
    <scope>NUCLEOTIDE SEQUENCE [LARGE SCALE GENOMIC DNA]</scope>
    <source>
        <strain evidence="1 2">LCS9</strain>
    </source>
</reference>
<dbReference type="RefSeq" id="WP_066403805.1">
    <property type="nucleotide sequence ID" value="NZ_CP011390.1"/>
</dbReference>
<evidence type="ECO:0000313" key="2">
    <source>
        <dbReference type="Proteomes" id="UP000077177"/>
    </source>
</evidence>
<evidence type="ECO:0000313" key="1">
    <source>
        <dbReference type="EMBL" id="ANE50645.1"/>
    </source>
</evidence>
<keyword evidence="2" id="KW-1185">Reference proteome</keyword>
<proteinExistence type="predicted"/>
<dbReference type="STRING" id="1492898.SY85_09155"/>
<protein>
    <submittedName>
        <fullName evidence="1">Uncharacterized protein</fullName>
    </submittedName>
</protein>
<name>A0A172TU75_9BACT</name>
<gene>
    <name evidence="1" type="ORF">SY85_09155</name>
</gene>
<accession>A0A172TU75</accession>
<dbReference type="Proteomes" id="UP000077177">
    <property type="component" value="Chromosome"/>
</dbReference>
<organism evidence="1 2">
    <name type="scientific">Flavisolibacter tropicus</name>
    <dbReference type="NCBI Taxonomy" id="1492898"/>
    <lineage>
        <taxon>Bacteria</taxon>
        <taxon>Pseudomonadati</taxon>
        <taxon>Bacteroidota</taxon>
        <taxon>Chitinophagia</taxon>
        <taxon>Chitinophagales</taxon>
        <taxon>Chitinophagaceae</taxon>
        <taxon>Flavisolibacter</taxon>
    </lineage>
</organism>
<dbReference type="EMBL" id="CP011390">
    <property type="protein sequence ID" value="ANE50645.1"/>
    <property type="molecule type" value="Genomic_DNA"/>
</dbReference>